<sequence>MHIKLIDNPVKLAEFLNNPENTGNIVDSGEKYFIKPDAVYLGIYEGVLLAGVHEVRNFWHSVVECHAIYSPGFRGEYALSGHRLFCKWLLDNSPFLNSVTMVPDTTKYGRALIRLLGATRIGHLDDAYMSNGKPVGITLYQLPRSKYEELLNANSSNCQ</sequence>
<gene>
    <name evidence="2" type="ORF">ACZ87_00206</name>
    <name evidence="1" type="ORF">BBW68_06985</name>
</gene>
<accession>A0A1E7Z2P1</accession>
<organism evidence="1 3">
    <name type="scientific">Candidatus Erwinia dacicola</name>
    <dbReference type="NCBI Taxonomy" id="252393"/>
    <lineage>
        <taxon>Bacteria</taxon>
        <taxon>Pseudomonadati</taxon>
        <taxon>Pseudomonadota</taxon>
        <taxon>Gammaproteobacteria</taxon>
        <taxon>Enterobacterales</taxon>
        <taxon>Erwiniaceae</taxon>
        <taxon>Erwinia</taxon>
    </lineage>
</organism>
<reference evidence="1 3" key="1">
    <citation type="submission" date="2016-07" db="EMBL/GenBank/DDBJ databases">
        <authorList>
            <person name="Yuval B."/>
        </authorList>
    </citation>
    <scope>NUCLEOTIDE SEQUENCE [LARGE SCALE GENOMIC DNA]</scope>
    <source>
        <strain evidence="1 3">IL</strain>
    </source>
</reference>
<dbReference type="AlphaFoldDB" id="A0A1E7Z2P1"/>
<keyword evidence="4" id="KW-1185">Reference proteome</keyword>
<evidence type="ECO:0000313" key="4">
    <source>
        <dbReference type="Proteomes" id="UP000244334"/>
    </source>
</evidence>
<dbReference type="EMBL" id="LJAM02000007">
    <property type="protein sequence ID" value="RAP72957.1"/>
    <property type="molecule type" value="Genomic_DNA"/>
</dbReference>
<name>A0A1E7Z2P1_9GAMM</name>
<evidence type="ECO:0000313" key="1">
    <source>
        <dbReference type="EMBL" id="OFC63013.1"/>
    </source>
</evidence>
<dbReference type="RefSeq" id="WP_070134167.1">
    <property type="nucleotide sequence ID" value="NZ_LJAM02000007.1"/>
</dbReference>
<evidence type="ECO:0008006" key="5">
    <source>
        <dbReference type="Google" id="ProtNLM"/>
    </source>
</evidence>
<dbReference type="OrthoDB" id="6469962at2"/>
<dbReference type="Proteomes" id="UP000243534">
    <property type="component" value="Unassembled WGS sequence"/>
</dbReference>
<reference evidence="2 4" key="2">
    <citation type="submission" date="2018-04" db="EMBL/GenBank/DDBJ databases">
        <title>Genomes of the Obligate Erwinia dacicola and Facultative Enterobacter sp. OLF Endosymbionts of the Olive Fruit fly, Bactrocera oleae.</title>
        <authorList>
            <person name="Estes A.M."/>
            <person name="Hearn D.J."/>
            <person name="Agarwal S."/>
            <person name="Pierson E.A."/>
            <person name="Dunning-Hotopp J.C."/>
        </authorList>
    </citation>
    <scope>NUCLEOTIDE SEQUENCE [LARGE SCALE GENOMIC DNA]</scope>
    <source>
        <strain evidence="2 4">Oroville</strain>
    </source>
</reference>
<dbReference type="Pfam" id="PF11039">
    <property type="entry name" value="DUF2824"/>
    <property type="match status" value="1"/>
</dbReference>
<proteinExistence type="predicted"/>
<protein>
    <recommendedName>
        <fullName evidence="5">DUF2824 family protein</fullName>
    </recommendedName>
</protein>
<dbReference type="InterPro" id="IPR022568">
    <property type="entry name" value="DUF2824"/>
</dbReference>
<evidence type="ECO:0000313" key="3">
    <source>
        <dbReference type="Proteomes" id="UP000243534"/>
    </source>
</evidence>
<dbReference type="Proteomes" id="UP000244334">
    <property type="component" value="Unassembled WGS sequence"/>
</dbReference>
<comment type="caution">
    <text evidence="1">The sequence shown here is derived from an EMBL/GenBank/DDBJ whole genome shotgun (WGS) entry which is preliminary data.</text>
</comment>
<dbReference type="EMBL" id="MAYS01000142">
    <property type="protein sequence ID" value="OFC63013.1"/>
    <property type="molecule type" value="Genomic_DNA"/>
</dbReference>
<evidence type="ECO:0000313" key="2">
    <source>
        <dbReference type="EMBL" id="RAP72957.1"/>
    </source>
</evidence>